<dbReference type="Proteomes" id="UP001642360">
    <property type="component" value="Unassembled WGS sequence"/>
</dbReference>
<dbReference type="PANTHER" id="PTHR33563:SF1">
    <property type="entry name" value="3-DEHYDROQUINATE SYNTHASE"/>
    <property type="match status" value="1"/>
</dbReference>
<organism evidence="4 5">
    <name type="scientific">Ilex paraguariensis</name>
    <name type="common">yerba mate</name>
    <dbReference type="NCBI Taxonomy" id="185542"/>
    <lineage>
        <taxon>Eukaryota</taxon>
        <taxon>Viridiplantae</taxon>
        <taxon>Streptophyta</taxon>
        <taxon>Embryophyta</taxon>
        <taxon>Tracheophyta</taxon>
        <taxon>Spermatophyta</taxon>
        <taxon>Magnoliopsida</taxon>
        <taxon>eudicotyledons</taxon>
        <taxon>Gunneridae</taxon>
        <taxon>Pentapetalae</taxon>
        <taxon>asterids</taxon>
        <taxon>campanulids</taxon>
        <taxon>Aquifoliales</taxon>
        <taxon>Aquifoliaceae</taxon>
        <taxon>Ilex</taxon>
    </lineage>
</organism>
<evidence type="ECO:0000313" key="5">
    <source>
        <dbReference type="Proteomes" id="UP001642360"/>
    </source>
</evidence>
<keyword evidence="1" id="KW-0028">Amino-acid biosynthesis</keyword>
<proteinExistence type="predicted"/>
<protein>
    <recommendedName>
        <fullName evidence="3">3-dehydroquinate synthase C-terminal domain-containing protein</fullName>
    </recommendedName>
</protein>
<name>A0ABC8T478_9AQUA</name>
<gene>
    <name evidence="4" type="ORF">ILEXP_LOCUS31846</name>
</gene>
<dbReference type="AlphaFoldDB" id="A0ABC8T478"/>
<evidence type="ECO:0000256" key="1">
    <source>
        <dbReference type="ARBA" id="ARBA00022605"/>
    </source>
</evidence>
<keyword evidence="5" id="KW-1185">Reference proteome</keyword>
<comment type="caution">
    <text evidence="4">The sequence shown here is derived from an EMBL/GenBank/DDBJ whole genome shotgun (WGS) entry which is preliminary data.</text>
</comment>
<evidence type="ECO:0000256" key="2">
    <source>
        <dbReference type="ARBA" id="ARBA00023141"/>
    </source>
</evidence>
<dbReference type="PANTHER" id="PTHR33563">
    <property type="match status" value="1"/>
</dbReference>
<dbReference type="GO" id="GO:0009073">
    <property type="term" value="P:aromatic amino acid family biosynthetic process"/>
    <property type="evidence" value="ECO:0007669"/>
    <property type="project" value="UniProtKB-KW"/>
</dbReference>
<sequence length="69" mass="7484">MIDSDNQTLYGILLQNAETVALVSPRHGNGHQTTAITVTSLKVGDKVLLRVQGGARHTGIEIQEFIVEK</sequence>
<evidence type="ECO:0000259" key="3">
    <source>
        <dbReference type="Pfam" id="PF26558"/>
    </source>
</evidence>
<dbReference type="InterPro" id="IPR002812">
    <property type="entry name" value="DHQS"/>
</dbReference>
<reference evidence="4 5" key="1">
    <citation type="submission" date="2024-02" db="EMBL/GenBank/DDBJ databases">
        <authorList>
            <person name="Vignale AGUSTIN F."/>
            <person name="Sosa J E."/>
            <person name="Modenutti C."/>
        </authorList>
    </citation>
    <scope>NUCLEOTIDE SEQUENCE [LARGE SCALE GENOMIC DNA]</scope>
</reference>
<accession>A0ABC8T478</accession>
<feature type="domain" description="3-dehydroquinate synthase C-terminal" evidence="3">
    <location>
        <begin position="6"/>
        <end position="69"/>
    </location>
</feature>
<keyword evidence="2" id="KW-0057">Aromatic amino acid biosynthesis</keyword>
<evidence type="ECO:0000313" key="4">
    <source>
        <dbReference type="EMBL" id="CAK9162885.1"/>
    </source>
</evidence>
<dbReference type="InterPro" id="IPR056179">
    <property type="entry name" value="DHQS_C"/>
</dbReference>
<dbReference type="Pfam" id="PF26558">
    <property type="entry name" value="DHQS_2nd"/>
    <property type="match status" value="1"/>
</dbReference>
<dbReference type="GO" id="GO:0008652">
    <property type="term" value="P:amino acid biosynthetic process"/>
    <property type="evidence" value="ECO:0007669"/>
    <property type="project" value="UniProtKB-KW"/>
</dbReference>
<dbReference type="EMBL" id="CAUOFW020003947">
    <property type="protein sequence ID" value="CAK9162885.1"/>
    <property type="molecule type" value="Genomic_DNA"/>
</dbReference>